<sequence>MEHQEEICNKIVSIIRDSSDSGHLIRADEILSELKGQGLLDSECLEEEAYLKTMLKQALKENRDLKEILGPNGGSHYYSVRSLSETYARILIWKLEAPLCMIAEIVRENSKLYPRPIPISSFSEPPFDLTQESILECLEAMGEDKEYQDIARTVTSVGKAFLYSSRHIDPDHAAMLAEWLDVGQANSP</sequence>
<protein>
    <submittedName>
        <fullName evidence="1">Uncharacterized protein</fullName>
    </submittedName>
</protein>
<name>A0A9D6Z314_9BACT</name>
<dbReference type="EMBL" id="JACRDE010000210">
    <property type="protein sequence ID" value="MBI5249360.1"/>
    <property type="molecule type" value="Genomic_DNA"/>
</dbReference>
<comment type="caution">
    <text evidence="1">The sequence shown here is derived from an EMBL/GenBank/DDBJ whole genome shotgun (WGS) entry which is preliminary data.</text>
</comment>
<dbReference type="AlphaFoldDB" id="A0A9D6Z314"/>
<accession>A0A9D6Z314</accession>
<evidence type="ECO:0000313" key="1">
    <source>
        <dbReference type="EMBL" id="MBI5249360.1"/>
    </source>
</evidence>
<gene>
    <name evidence="1" type="ORF">HY912_07690</name>
</gene>
<evidence type="ECO:0000313" key="2">
    <source>
        <dbReference type="Proteomes" id="UP000807825"/>
    </source>
</evidence>
<proteinExistence type="predicted"/>
<organism evidence="1 2">
    <name type="scientific">Desulfomonile tiedjei</name>
    <dbReference type="NCBI Taxonomy" id="2358"/>
    <lineage>
        <taxon>Bacteria</taxon>
        <taxon>Pseudomonadati</taxon>
        <taxon>Thermodesulfobacteriota</taxon>
        <taxon>Desulfomonilia</taxon>
        <taxon>Desulfomonilales</taxon>
        <taxon>Desulfomonilaceae</taxon>
        <taxon>Desulfomonile</taxon>
    </lineage>
</organism>
<dbReference type="Proteomes" id="UP000807825">
    <property type="component" value="Unassembled WGS sequence"/>
</dbReference>
<reference evidence="1" key="1">
    <citation type="submission" date="2020-07" db="EMBL/GenBank/DDBJ databases">
        <title>Huge and variable diversity of episymbiotic CPR bacteria and DPANN archaea in groundwater ecosystems.</title>
        <authorList>
            <person name="He C.Y."/>
            <person name="Keren R."/>
            <person name="Whittaker M."/>
            <person name="Farag I.F."/>
            <person name="Doudna J."/>
            <person name="Cate J.H.D."/>
            <person name="Banfield J.F."/>
        </authorList>
    </citation>
    <scope>NUCLEOTIDE SEQUENCE</scope>
    <source>
        <strain evidence="1">NC_groundwater_1664_Pr3_B-0.1um_52_9</strain>
    </source>
</reference>